<dbReference type="Pfam" id="PF04548">
    <property type="entry name" value="AIG1"/>
    <property type="match status" value="1"/>
</dbReference>
<keyword evidence="3" id="KW-0472">Membrane</keyword>
<keyword evidence="2" id="KW-0547">Nucleotide-binding</keyword>
<dbReference type="OrthoDB" id="425923at2759"/>
<comment type="caution">
    <text evidence="5">The sequence shown here is derived from an EMBL/GenBank/DDBJ whole genome shotgun (WGS) entry which is preliminary data.</text>
</comment>
<evidence type="ECO:0000256" key="2">
    <source>
        <dbReference type="ARBA" id="ARBA00022741"/>
    </source>
</evidence>
<keyword evidence="3" id="KW-1133">Transmembrane helix</keyword>
<dbReference type="InterPro" id="IPR027417">
    <property type="entry name" value="P-loop_NTPase"/>
</dbReference>
<evidence type="ECO:0000256" key="3">
    <source>
        <dbReference type="SAM" id="Phobius"/>
    </source>
</evidence>
<feature type="transmembrane region" description="Helical" evidence="3">
    <location>
        <begin position="6"/>
        <end position="24"/>
    </location>
</feature>
<dbReference type="InterPro" id="IPR006703">
    <property type="entry name" value="G_AIG1"/>
</dbReference>
<keyword evidence="3" id="KW-0812">Transmembrane</keyword>
<evidence type="ECO:0000259" key="4">
    <source>
        <dbReference type="Pfam" id="PF04548"/>
    </source>
</evidence>
<name>A0A226DVU3_FOLCA</name>
<sequence length="328" mass="37563">MDIYHVILVSILSLYVSIYPPFFLRNEKTSDPVPRSKRSNPDIGRSGAHTKNIVLLGENGVGKSAVANMIIGENIIPVPNPEIFQSSEILSYSKHESELYTFYEMLGMSGKRFNEDEMKEAMRNLKEIVTLLENGDGIHLIICVMSLERITDNFVKNYQLFVEQLMGKSVPVILVLTGADKSHDAALWWEQNQNAFTQQNLQFNDHAIICAVPADDDIHPLFVDRMTEMYTASKIKLLQIVEKNLRLEAWILTHKTESDANTFLCDRINWLYSNLEYDGSPYKIKQFIREICGVDLGRNFIQIGASTAKQIFYLFYEFMRLIGGNFVQ</sequence>
<dbReference type="GO" id="GO:0005525">
    <property type="term" value="F:GTP binding"/>
    <property type="evidence" value="ECO:0007669"/>
    <property type="project" value="InterPro"/>
</dbReference>
<protein>
    <submittedName>
        <fullName evidence="5">GTPase Der</fullName>
    </submittedName>
</protein>
<dbReference type="Proteomes" id="UP000198287">
    <property type="component" value="Unassembled WGS sequence"/>
</dbReference>
<gene>
    <name evidence="5" type="ORF">Fcan01_15798</name>
</gene>
<dbReference type="AlphaFoldDB" id="A0A226DVU3"/>
<comment type="similarity">
    <text evidence="1">Belongs to the TRAFAC class TrmE-Era-EngA-EngB-Septin-like GTPase superfamily. AIG1/Toc34/Toc159-like paraseptin GTPase family. IAN subfamily.</text>
</comment>
<feature type="domain" description="AIG1-type G" evidence="4">
    <location>
        <begin position="51"/>
        <end position="187"/>
    </location>
</feature>
<reference evidence="5 6" key="1">
    <citation type="submission" date="2015-12" db="EMBL/GenBank/DDBJ databases">
        <title>The genome of Folsomia candida.</title>
        <authorList>
            <person name="Faddeeva A."/>
            <person name="Derks M.F."/>
            <person name="Anvar Y."/>
            <person name="Smit S."/>
            <person name="Van Straalen N."/>
            <person name="Roelofs D."/>
        </authorList>
    </citation>
    <scope>NUCLEOTIDE SEQUENCE [LARGE SCALE GENOMIC DNA]</scope>
    <source>
        <strain evidence="5 6">VU population</strain>
        <tissue evidence="5">Whole body</tissue>
    </source>
</reference>
<dbReference type="Gene3D" id="3.40.50.300">
    <property type="entry name" value="P-loop containing nucleotide triphosphate hydrolases"/>
    <property type="match status" value="1"/>
</dbReference>
<evidence type="ECO:0000313" key="5">
    <source>
        <dbReference type="EMBL" id="OXA49200.1"/>
    </source>
</evidence>
<evidence type="ECO:0000256" key="1">
    <source>
        <dbReference type="ARBA" id="ARBA00008535"/>
    </source>
</evidence>
<dbReference type="SUPFAM" id="SSF52540">
    <property type="entry name" value="P-loop containing nucleoside triphosphate hydrolases"/>
    <property type="match status" value="1"/>
</dbReference>
<keyword evidence="6" id="KW-1185">Reference proteome</keyword>
<organism evidence="5 6">
    <name type="scientific">Folsomia candida</name>
    <name type="common">Springtail</name>
    <dbReference type="NCBI Taxonomy" id="158441"/>
    <lineage>
        <taxon>Eukaryota</taxon>
        <taxon>Metazoa</taxon>
        <taxon>Ecdysozoa</taxon>
        <taxon>Arthropoda</taxon>
        <taxon>Hexapoda</taxon>
        <taxon>Collembola</taxon>
        <taxon>Entomobryomorpha</taxon>
        <taxon>Isotomoidea</taxon>
        <taxon>Isotomidae</taxon>
        <taxon>Proisotominae</taxon>
        <taxon>Folsomia</taxon>
    </lineage>
</organism>
<evidence type="ECO:0000313" key="6">
    <source>
        <dbReference type="Proteomes" id="UP000198287"/>
    </source>
</evidence>
<accession>A0A226DVU3</accession>
<proteinExistence type="inferred from homology"/>
<dbReference type="EMBL" id="LNIX01000010">
    <property type="protein sequence ID" value="OXA49200.1"/>
    <property type="molecule type" value="Genomic_DNA"/>
</dbReference>